<dbReference type="Pfam" id="PF02721">
    <property type="entry name" value="DUF223"/>
    <property type="match status" value="1"/>
</dbReference>
<dbReference type="EMBL" id="JBFOLK010000003">
    <property type="protein sequence ID" value="KAL2526696.1"/>
    <property type="molecule type" value="Genomic_DNA"/>
</dbReference>
<dbReference type="GO" id="GO:0003677">
    <property type="term" value="F:DNA binding"/>
    <property type="evidence" value="ECO:0007669"/>
    <property type="project" value="UniProtKB-KW"/>
</dbReference>
<dbReference type="AlphaFoldDB" id="A0ABD1UNR4"/>
<dbReference type="InterPro" id="IPR012340">
    <property type="entry name" value="NA-bd_OB-fold"/>
</dbReference>
<dbReference type="InterPro" id="IPR003871">
    <property type="entry name" value="RFA1B/D_OB_1st"/>
</dbReference>
<dbReference type="Gene3D" id="2.40.50.140">
    <property type="entry name" value="Nucleic acid-binding proteins"/>
    <property type="match status" value="2"/>
</dbReference>
<keyword evidence="2" id="KW-0238">DNA-binding</keyword>
<name>A0ABD1UNR4_9LAMI</name>
<comment type="caution">
    <text evidence="2">The sequence shown here is derived from an EMBL/GenBank/DDBJ whole genome shotgun (WGS) entry which is preliminary data.</text>
</comment>
<evidence type="ECO:0000313" key="2">
    <source>
        <dbReference type="EMBL" id="KAL2526696.1"/>
    </source>
</evidence>
<proteinExistence type="predicted"/>
<sequence>MGNEFQLIREVSPGTAGWTVKVVIAEKFSLRVAQRSPTKYQNLILMDSEGSIVQATLYGQNITAFQDELILGKTYLISNALIKETSAEYKAKSGEVLWTISGRSRIRRVEENNSNLLISTYSFTNFEDLPKYMDSNVDISVVGMIIDIKPRRIIQTRFGKECQVQDFVLINKKFDTILLTMWEAFVDNECKYVSQNLKKKICSDWKASQSLSISTKADSSFFVDGEFEIVEEFKSWGHTNSEIIDDIVCEKYYLSLTQSKLSVPTDEKDFTEIKSIQGLKTVVQYLIL</sequence>
<dbReference type="PANTHER" id="PTHR47165:SF4">
    <property type="entry name" value="OS03G0429900 PROTEIN"/>
    <property type="match status" value="1"/>
</dbReference>
<feature type="domain" description="Replication protein A 70 kDa DNA-binding subunit B/D first OB fold" evidence="1">
    <location>
        <begin position="5"/>
        <end position="93"/>
    </location>
</feature>
<dbReference type="PANTHER" id="PTHR47165">
    <property type="entry name" value="OS03G0429900 PROTEIN"/>
    <property type="match status" value="1"/>
</dbReference>
<evidence type="ECO:0000313" key="3">
    <source>
        <dbReference type="Proteomes" id="UP001604336"/>
    </source>
</evidence>
<evidence type="ECO:0000259" key="1">
    <source>
        <dbReference type="Pfam" id="PF02721"/>
    </source>
</evidence>
<gene>
    <name evidence="2" type="ORF">Adt_11750</name>
</gene>
<accession>A0ABD1UNR4</accession>
<organism evidence="2 3">
    <name type="scientific">Abeliophyllum distichum</name>
    <dbReference type="NCBI Taxonomy" id="126358"/>
    <lineage>
        <taxon>Eukaryota</taxon>
        <taxon>Viridiplantae</taxon>
        <taxon>Streptophyta</taxon>
        <taxon>Embryophyta</taxon>
        <taxon>Tracheophyta</taxon>
        <taxon>Spermatophyta</taxon>
        <taxon>Magnoliopsida</taxon>
        <taxon>eudicotyledons</taxon>
        <taxon>Gunneridae</taxon>
        <taxon>Pentapetalae</taxon>
        <taxon>asterids</taxon>
        <taxon>lamiids</taxon>
        <taxon>Lamiales</taxon>
        <taxon>Oleaceae</taxon>
        <taxon>Forsythieae</taxon>
        <taxon>Abeliophyllum</taxon>
    </lineage>
</organism>
<dbReference type="Proteomes" id="UP001604336">
    <property type="component" value="Unassembled WGS sequence"/>
</dbReference>
<protein>
    <submittedName>
        <fullName evidence="2">Replication protein A 70 kDa DNA-binding subunit E</fullName>
    </submittedName>
</protein>
<reference evidence="3" key="1">
    <citation type="submission" date="2024-07" db="EMBL/GenBank/DDBJ databases">
        <title>Two chromosome-level genome assemblies of Korean endemic species Abeliophyllum distichum and Forsythia ovata (Oleaceae).</title>
        <authorList>
            <person name="Jang H."/>
        </authorList>
    </citation>
    <scope>NUCLEOTIDE SEQUENCE [LARGE SCALE GENOMIC DNA]</scope>
</reference>
<dbReference type="SUPFAM" id="SSF50249">
    <property type="entry name" value="Nucleic acid-binding proteins"/>
    <property type="match status" value="2"/>
</dbReference>
<keyword evidence="3" id="KW-1185">Reference proteome</keyword>